<evidence type="ECO:0000313" key="3">
    <source>
        <dbReference type="Proteomes" id="UP000595437"/>
    </source>
</evidence>
<keyword evidence="1" id="KW-1133">Transmembrane helix</keyword>
<dbReference type="OrthoDB" id="6585706at2759"/>
<organism evidence="2 3">
    <name type="scientific">Caligus rogercresseyi</name>
    <name type="common">Sea louse</name>
    <dbReference type="NCBI Taxonomy" id="217165"/>
    <lineage>
        <taxon>Eukaryota</taxon>
        <taxon>Metazoa</taxon>
        <taxon>Ecdysozoa</taxon>
        <taxon>Arthropoda</taxon>
        <taxon>Crustacea</taxon>
        <taxon>Multicrustacea</taxon>
        <taxon>Hexanauplia</taxon>
        <taxon>Copepoda</taxon>
        <taxon>Siphonostomatoida</taxon>
        <taxon>Caligidae</taxon>
        <taxon>Caligus</taxon>
    </lineage>
</organism>
<keyword evidence="1" id="KW-0472">Membrane</keyword>
<gene>
    <name evidence="2" type="ORF">FKW44_025060</name>
</gene>
<evidence type="ECO:0000313" key="2">
    <source>
        <dbReference type="EMBL" id="QQP31451.1"/>
    </source>
</evidence>
<keyword evidence="1" id="KW-0812">Transmembrane</keyword>
<dbReference type="AlphaFoldDB" id="A0A7T8JSD5"/>
<reference evidence="3" key="1">
    <citation type="submission" date="2021-01" db="EMBL/GenBank/DDBJ databases">
        <title>Caligus Genome Assembly.</title>
        <authorList>
            <person name="Gallardo-Escarate C."/>
        </authorList>
    </citation>
    <scope>NUCLEOTIDE SEQUENCE [LARGE SCALE GENOMIC DNA]</scope>
</reference>
<feature type="transmembrane region" description="Helical" evidence="1">
    <location>
        <begin position="65"/>
        <end position="85"/>
    </location>
</feature>
<protein>
    <submittedName>
        <fullName evidence="2">GA12899PAlike</fullName>
    </submittedName>
</protein>
<name>A0A7T8JSD5_CALRO</name>
<accession>A0A7T8JSD5</accession>
<proteinExistence type="predicted"/>
<dbReference type="EMBL" id="CP045910">
    <property type="protein sequence ID" value="QQP31451.1"/>
    <property type="molecule type" value="Genomic_DNA"/>
</dbReference>
<feature type="non-terminal residue" evidence="2">
    <location>
        <position position="1"/>
    </location>
</feature>
<dbReference type="Proteomes" id="UP000595437">
    <property type="component" value="Chromosome 21"/>
</dbReference>
<evidence type="ECO:0000256" key="1">
    <source>
        <dbReference type="SAM" id="Phobius"/>
    </source>
</evidence>
<sequence>PEYQNYSSHHHHDETLNSLRQRLNTMRAIFGDGDESLDSATASARKRAARRQQSNCLDTIIDGSFMGMVLTVCLAMVLGAAFFAYKNLYYAVMKKMSPERSEL</sequence>
<keyword evidence="3" id="KW-1185">Reference proteome</keyword>